<feature type="compositionally biased region" description="Basic and acidic residues" evidence="8">
    <location>
        <begin position="1313"/>
        <end position="1340"/>
    </location>
</feature>
<feature type="region of interest" description="Disordered" evidence="8">
    <location>
        <begin position="499"/>
        <end position="534"/>
    </location>
</feature>
<dbReference type="GO" id="GO:0000978">
    <property type="term" value="F:RNA polymerase II cis-regulatory region sequence-specific DNA binding"/>
    <property type="evidence" value="ECO:0007669"/>
    <property type="project" value="InterPro"/>
</dbReference>
<feature type="region of interest" description="Disordered" evidence="8">
    <location>
        <begin position="1"/>
        <end position="295"/>
    </location>
</feature>
<keyword evidence="4 7" id="KW-0863">Zinc-finger</keyword>
<keyword evidence="6" id="KW-0539">Nucleus</keyword>
<sequence>MSPQASPFIYGHPATTDGKGGYPPSLAHHQRAGAQGYVDGSGIQSGQHLPTHGDLLPSETSHNGIGGDGRGDYLHNGQHQMEPRSNGGYPTSHQGLGPYPQAGGMSSQALQYGQAGHAPLHSPADLHPPIQHFGNHYGQQGHQHHHHHQQQQQQMQQMQHFQQQQQRSPQHAQPQQRAVSSFSDAPAMQQAAFPSAHGSIASQVPHPPPSTLDAARYAKPAYDRSYSSEQAVSQFQAGSRRPIEDDGGAQQPKGKRPRRAADSTSEQADGANGTKEGESPDHGGSGKSDSGNGSGNVTMFQCRGFGDCKMVFTRSEHLARHVRKHTGERPFRCHCGKAFSRLDNLRQHAQTVHADTPDRNETMMQELTALHTSLAQSAAQMQHAKAQVLGKSSSPGALIATHNQSGRKAKNSAKSAPSARAAGKGAGRDGDRSEEPSSGGPAHADGTAVPSDPKQLAPGGIPYPAGYGNAAMQFGGGIVPNSGLGPGMAAYPSPGFETPHAASLPADSPSFVEQSHSHYAALQPRRSDSVDGQRYSGGGSYFEYSGAAGTTAAAFPSQLAAAPTGAMSSLGHGQLSAPPTSNVNVAGDNFATQPGYYGYDQLAGDGDRHRAGSAPDPSVASIDHDPNSASAFARRSQLDQPDDSGTHMLDGTNRPGGYLPQAGPDAVGVDHRQNADSDVQYARGNLYGAGALAGPQAASLYQDQQPGYGEGVHPAALKQEEGSLFGTAGLDGLGGGVDVSNGFQGGRSWRRRSRTEEPGLDASALEARMLGAGQYGQDLGYGLESRDPAALTPSFTNPFWRRSSSGLDAFGGDDSTPFGGPFYASTSDGHHHLRRHELPKSSFESTLSAHLHMRTPTLSKRTSTSLRPVSPSQGPPSRQGPRGSTDVGSFPALPPSGSSHGIRPISSHGNRPITPHDRPVLPPLSSLTPSASRPGTAAGGISGLLPPPSRSGSLAVAPPSQLPSIDQHLLNASANLSDGEGRPSDFRRPSSSPATGPGGLGRPGTASSSLAKPQLALSSLRAGSRTSYGLEGGPIGPDAPPSGPPARLGSSAGLAEFNISGERRPTTSGASLGPKLRPLSRGGPSAAALPPLSTTLAGLESRRGSAIPREGGARPSSGRPSPELQMTLSRVSTSRPKSAGGPGLTGLSGRLNTVGSDLRTSPPSNASPFMFQPPPLPKESGPLQPGPLGRRGSERPGSVAGLARRRPGSSSHDVLTRLGSSGGAAEAFGGGLRPLSRGGALRDGEGTGVASSGEAMLPRLKSTLTGAPTGPSAGRGGIMQRADGDARRPSLMDALERRTPSWSRPVTGGAEASGRRSESLGTRFNHDREEEQRMGIERWRRAQNASAYEYGEEDRRLTSADDHDLDIGDSGLQGPAASLRAGLARRPSTSAGGGVTRFDGGTFAAPRRPSHSGRSSSFGNQPLLQRRPAEQGHHHDDDDDNDDDNRGNGS</sequence>
<dbReference type="PANTHER" id="PTHR40626">
    <property type="entry name" value="MIP31509P"/>
    <property type="match status" value="1"/>
</dbReference>
<evidence type="ECO:0000256" key="1">
    <source>
        <dbReference type="ARBA" id="ARBA00004123"/>
    </source>
</evidence>
<dbReference type="EMBL" id="OOIP01000001">
    <property type="protein sequence ID" value="SPO34974.1"/>
    <property type="molecule type" value="Genomic_DNA"/>
</dbReference>
<feature type="compositionally biased region" description="Polar residues" evidence="8">
    <location>
        <begin position="395"/>
        <end position="404"/>
    </location>
</feature>
<feature type="region of interest" description="Disordered" evidence="8">
    <location>
        <begin position="395"/>
        <end position="460"/>
    </location>
</feature>
<keyword evidence="2" id="KW-0479">Metal-binding</keyword>
<evidence type="ECO:0000313" key="11">
    <source>
        <dbReference type="Proteomes" id="UP000323386"/>
    </source>
</evidence>
<protein>
    <recommendedName>
        <fullName evidence="9">C2H2-type domain-containing protein</fullName>
    </recommendedName>
</protein>
<feature type="compositionally biased region" description="Polar residues" evidence="8">
    <location>
        <begin position="225"/>
        <end position="237"/>
    </location>
</feature>
<evidence type="ECO:0000259" key="9">
    <source>
        <dbReference type="PROSITE" id="PS50157"/>
    </source>
</evidence>
<accession>A0A5C3ERQ0</accession>
<keyword evidence="11" id="KW-1185">Reference proteome</keyword>
<evidence type="ECO:0000256" key="7">
    <source>
        <dbReference type="PROSITE-ProRule" id="PRU00042"/>
    </source>
</evidence>
<name>A0A5C3ERQ0_9BASI</name>
<feature type="compositionally biased region" description="Low complexity" evidence="8">
    <location>
        <begin position="131"/>
        <end position="141"/>
    </location>
</feature>
<dbReference type="SUPFAM" id="SSF57667">
    <property type="entry name" value="beta-beta-alpha zinc fingers"/>
    <property type="match status" value="1"/>
</dbReference>
<dbReference type="InterPro" id="IPR013087">
    <property type="entry name" value="Znf_C2H2_type"/>
</dbReference>
<dbReference type="OrthoDB" id="10018191at2759"/>
<evidence type="ECO:0000256" key="6">
    <source>
        <dbReference type="ARBA" id="ARBA00023242"/>
    </source>
</evidence>
<proteinExistence type="predicted"/>
<reference evidence="10 11" key="1">
    <citation type="submission" date="2018-03" db="EMBL/GenBank/DDBJ databases">
        <authorList>
            <person name="Guldener U."/>
        </authorList>
    </citation>
    <scope>NUCLEOTIDE SEQUENCE [LARGE SCALE GENOMIC DNA]</scope>
    <source>
        <strain evidence="10 11">DAOM196992</strain>
    </source>
</reference>
<evidence type="ECO:0000256" key="4">
    <source>
        <dbReference type="ARBA" id="ARBA00022771"/>
    </source>
</evidence>
<evidence type="ECO:0000313" key="10">
    <source>
        <dbReference type="EMBL" id="SPO34974.1"/>
    </source>
</evidence>
<evidence type="ECO:0000256" key="2">
    <source>
        <dbReference type="ARBA" id="ARBA00022723"/>
    </source>
</evidence>
<dbReference type="SMART" id="SM00355">
    <property type="entry name" value="ZnF_C2H2"/>
    <property type="match status" value="2"/>
</dbReference>
<feature type="compositionally biased region" description="Basic and acidic residues" evidence="8">
    <location>
        <begin position="1353"/>
        <end position="1366"/>
    </location>
</feature>
<dbReference type="GO" id="GO:0000785">
    <property type="term" value="C:chromatin"/>
    <property type="evidence" value="ECO:0007669"/>
    <property type="project" value="TreeGrafter"/>
</dbReference>
<gene>
    <name evidence="10" type="ORF">PSFLO_00445</name>
</gene>
<evidence type="ECO:0000256" key="3">
    <source>
        <dbReference type="ARBA" id="ARBA00022737"/>
    </source>
</evidence>
<feature type="compositionally biased region" description="Low complexity" evidence="8">
    <location>
        <begin position="923"/>
        <end position="934"/>
    </location>
</feature>
<feature type="compositionally biased region" description="Low complexity" evidence="8">
    <location>
        <begin position="1181"/>
        <end position="1190"/>
    </location>
</feature>
<dbReference type="FunFam" id="3.30.160.60:FF:002343">
    <property type="entry name" value="Zinc finger protein 33A"/>
    <property type="match status" value="1"/>
</dbReference>
<organism evidence="10 11">
    <name type="scientific">Pseudozyma flocculosa</name>
    <dbReference type="NCBI Taxonomy" id="84751"/>
    <lineage>
        <taxon>Eukaryota</taxon>
        <taxon>Fungi</taxon>
        <taxon>Dikarya</taxon>
        <taxon>Basidiomycota</taxon>
        <taxon>Ustilaginomycotina</taxon>
        <taxon>Ustilaginomycetes</taxon>
        <taxon>Ustilaginales</taxon>
        <taxon>Ustilaginaceae</taxon>
        <taxon>Pseudozyma</taxon>
    </lineage>
</organism>
<dbReference type="InterPro" id="IPR051059">
    <property type="entry name" value="VerF-like"/>
</dbReference>
<dbReference type="PROSITE" id="PS50157">
    <property type="entry name" value="ZINC_FINGER_C2H2_2"/>
    <property type="match status" value="2"/>
</dbReference>
<dbReference type="InterPro" id="IPR036236">
    <property type="entry name" value="Znf_C2H2_sf"/>
</dbReference>
<feature type="region of interest" description="Disordered" evidence="8">
    <location>
        <begin position="854"/>
        <end position="961"/>
    </location>
</feature>
<evidence type="ECO:0000256" key="5">
    <source>
        <dbReference type="ARBA" id="ARBA00022833"/>
    </source>
</evidence>
<dbReference type="Gene3D" id="3.30.160.60">
    <property type="entry name" value="Classic Zinc Finger"/>
    <property type="match status" value="2"/>
</dbReference>
<feature type="compositionally biased region" description="Basic and acidic residues" evidence="8">
    <location>
        <begin position="1427"/>
        <end position="1436"/>
    </location>
</feature>
<feature type="compositionally biased region" description="Low complexity" evidence="8">
    <location>
        <begin position="412"/>
        <end position="423"/>
    </location>
</feature>
<feature type="domain" description="C2H2-type" evidence="9">
    <location>
        <begin position="331"/>
        <end position="358"/>
    </location>
</feature>
<keyword evidence="3" id="KW-0677">Repeat</keyword>
<dbReference type="PANTHER" id="PTHR40626:SF32">
    <property type="entry name" value="ZINC FINGER PROTEIN RST2"/>
    <property type="match status" value="1"/>
</dbReference>
<feature type="compositionally biased region" description="Polar residues" evidence="8">
    <location>
        <begin position="1150"/>
        <end position="1167"/>
    </location>
</feature>
<feature type="compositionally biased region" description="Basic and acidic residues" evidence="8">
    <location>
        <begin position="979"/>
        <end position="988"/>
    </location>
</feature>
<feature type="compositionally biased region" description="Low complexity" evidence="8">
    <location>
        <begin position="870"/>
        <end position="884"/>
    </location>
</feature>
<comment type="subcellular location">
    <subcellularLocation>
        <location evidence="1">Nucleus</location>
    </subcellularLocation>
</comment>
<dbReference type="GO" id="GO:0005634">
    <property type="term" value="C:nucleus"/>
    <property type="evidence" value="ECO:0007669"/>
    <property type="project" value="UniProtKB-SubCell"/>
</dbReference>
<feature type="region of interest" description="Disordered" evidence="8">
    <location>
        <begin position="974"/>
        <end position="1450"/>
    </location>
</feature>
<feature type="region of interest" description="Disordered" evidence="8">
    <location>
        <begin position="597"/>
        <end position="663"/>
    </location>
</feature>
<feature type="domain" description="C2H2-type" evidence="9">
    <location>
        <begin position="300"/>
        <end position="330"/>
    </location>
</feature>
<feature type="compositionally biased region" description="Basic and acidic residues" evidence="8">
    <location>
        <begin position="426"/>
        <end position="435"/>
    </location>
</feature>
<feature type="compositionally biased region" description="Polar residues" evidence="8">
    <location>
        <begin position="856"/>
        <end position="867"/>
    </location>
</feature>
<keyword evidence="5" id="KW-0862">Zinc</keyword>
<feature type="compositionally biased region" description="Polar residues" evidence="8">
    <location>
        <begin position="1124"/>
        <end position="1136"/>
    </location>
</feature>
<dbReference type="GO" id="GO:0008270">
    <property type="term" value="F:zinc ion binding"/>
    <property type="evidence" value="ECO:0007669"/>
    <property type="project" value="UniProtKB-KW"/>
</dbReference>
<feature type="compositionally biased region" description="Low complexity" evidence="8">
    <location>
        <begin position="1082"/>
        <end position="1099"/>
    </location>
</feature>
<dbReference type="GO" id="GO:0000981">
    <property type="term" value="F:DNA-binding transcription factor activity, RNA polymerase II-specific"/>
    <property type="evidence" value="ECO:0007669"/>
    <property type="project" value="InterPro"/>
</dbReference>
<dbReference type="Proteomes" id="UP000323386">
    <property type="component" value="Unassembled WGS sequence"/>
</dbReference>
<feature type="compositionally biased region" description="Basic and acidic residues" evidence="8">
    <location>
        <begin position="1282"/>
        <end position="1299"/>
    </location>
</feature>
<feature type="compositionally biased region" description="Low complexity" evidence="8">
    <location>
        <begin position="150"/>
        <end position="176"/>
    </location>
</feature>
<evidence type="ECO:0000256" key="8">
    <source>
        <dbReference type="SAM" id="MobiDB-lite"/>
    </source>
</evidence>